<feature type="transmembrane region" description="Helical" evidence="6">
    <location>
        <begin position="83"/>
        <end position="101"/>
    </location>
</feature>
<dbReference type="Pfam" id="PF01594">
    <property type="entry name" value="AI-2E_transport"/>
    <property type="match status" value="1"/>
</dbReference>
<dbReference type="GO" id="GO:0016020">
    <property type="term" value="C:membrane"/>
    <property type="evidence" value="ECO:0007669"/>
    <property type="project" value="UniProtKB-SubCell"/>
</dbReference>
<keyword evidence="8" id="KW-1185">Reference proteome</keyword>
<dbReference type="Proteomes" id="UP000253490">
    <property type="component" value="Unassembled WGS sequence"/>
</dbReference>
<evidence type="ECO:0000256" key="6">
    <source>
        <dbReference type="SAM" id="Phobius"/>
    </source>
</evidence>
<keyword evidence="4 6" id="KW-1133">Transmembrane helix</keyword>
<accession>A0A366IBS5</accession>
<evidence type="ECO:0000256" key="3">
    <source>
        <dbReference type="ARBA" id="ARBA00022692"/>
    </source>
</evidence>
<evidence type="ECO:0000313" key="8">
    <source>
        <dbReference type="Proteomes" id="UP000253490"/>
    </source>
</evidence>
<evidence type="ECO:0000256" key="1">
    <source>
        <dbReference type="ARBA" id="ARBA00004141"/>
    </source>
</evidence>
<sequence length="155" mass="16713">MNNFLRNVMKDTSSGIKGYIKAQLKLIGITFLILFIGLDMIDIAHPFLVSLGISILDMIPVLGIGIVLVPWSIISFVMGNTDLATKIAILFVIAVIVRQVLEPIIVGKHIGIRPLYTFVATLLGSIALGPIGIILGPAIAILIISIQNNRRSSTK</sequence>
<comment type="caution">
    <text evidence="7">The sequence shown here is derived from an EMBL/GenBank/DDBJ whole genome shotgun (WGS) entry which is preliminary data.</text>
</comment>
<evidence type="ECO:0000256" key="4">
    <source>
        <dbReference type="ARBA" id="ARBA00022989"/>
    </source>
</evidence>
<comment type="similarity">
    <text evidence="2">Belongs to the autoinducer-2 exporter (AI-2E) (TC 2.A.86) family.</text>
</comment>
<evidence type="ECO:0000313" key="7">
    <source>
        <dbReference type="EMBL" id="RBP65952.1"/>
    </source>
</evidence>
<feature type="transmembrane region" description="Helical" evidence="6">
    <location>
        <begin position="121"/>
        <end position="146"/>
    </location>
</feature>
<name>A0A366IBS5_9FIRM</name>
<dbReference type="OrthoDB" id="9774361at2"/>
<evidence type="ECO:0000256" key="2">
    <source>
        <dbReference type="ARBA" id="ARBA00009773"/>
    </source>
</evidence>
<feature type="transmembrane region" description="Helical" evidence="6">
    <location>
        <begin position="47"/>
        <end position="71"/>
    </location>
</feature>
<evidence type="ECO:0000256" key="5">
    <source>
        <dbReference type="ARBA" id="ARBA00023136"/>
    </source>
</evidence>
<feature type="transmembrane region" description="Helical" evidence="6">
    <location>
        <begin position="24"/>
        <end position="41"/>
    </location>
</feature>
<dbReference type="AlphaFoldDB" id="A0A366IBS5"/>
<dbReference type="PANTHER" id="PTHR21716:SF68">
    <property type="entry name" value="TRANSPORT PROTEIN YTVI-RELATED"/>
    <property type="match status" value="1"/>
</dbReference>
<keyword evidence="3 6" id="KW-0812">Transmembrane</keyword>
<comment type="subcellular location">
    <subcellularLocation>
        <location evidence="1">Membrane</location>
        <topology evidence="1">Multi-pass membrane protein</topology>
    </subcellularLocation>
</comment>
<dbReference type="InterPro" id="IPR002549">
    <property type="entry name" value="AI-2E-like"/>
</dbReference>
<dbReference type="GO" id="GO:0055085">
    <property type="term" value="P:transmembrane transport"/>
    <property type="evidence" value="ECO:0007669"/>
    <property type="project" value="TreeGrafter"/>
</dbReference>
<keyword evidence="5 6" id="KW-0472">Membrane</keyword>
<reference evidence="7 8" key="1">
    <citation type="submission" date="2018-06" db="EMBL/GenBank/DDBJ databases">
        <title>Genomic Encyclopedia of Type Strains, Phase IV (KMG-IV): sequencing the most valuable type-strain genomes for metagenomic binning, comparative biology and taxonomic classification.</title>
        <authorList>
            <person name="Goeker M."/>
        </authorList>
    </citation>
    <scope>NUCLEOTIDE SEQUENCE [LARGE SCALE GENOMIC DNA]</scope>
    <source>
        <strain evidence="7 8">DSM 22112</strain>
    </source>
</reference>
<dbReference type="PANTHER" id="PTHR21716">
    <property type="entry name" value="TRANSMEMBRANE PROTEIN"/>
    <property type="match status" value="1"/>
</dbReference>
<gene>
    <name evidence="7" type="ORF">DES36_10662</name>
</gene>
<dbReference type="EMBL" id="QNRX01000006">
    <property type="protein sequence ID" value="RBP65952.1"/>
    <property type="molecule type" value="Genomic_DNA"/>
</dbReference>
<dbReference type="RefSeq" id="WP_113920284.1">
    <property type="nucleotide sequence ID" value="NZ_CALNCS010000005.1"/>
</dbReference>
<protein>
    <submittedName>
        <fullName evidence="7">Uncharacterized protein DUF20</fullName>
    </submittedName>
</protein>
<organism evidence="7 8">
    <name type="scientific">Alkalibaculum bacchi</name>
    <dbReference type="NCBI Taxonomy" id="645887"/>
    <lineage>
        <taxon>Bacteria</taxon>
        <taxon>Bacillati</taxon>
        <taxon>Bacillota</taxon>
        <taxon>Clostridia</taxon>
        <taxon>Eubacteriales</taxon>
        <taxon>Eubacteriaceae</taxon>
        <taxon>Alkalibaculum</taxon>
    </lineage>
</organism>
<proteinExistence type="inferred from homology"/>